<dbReference type="RefSeq" id="WP_334314758.1">
    <property type="nucleotide sequence ID" value="NZ_CP065938.1"/>
</dbReference>
<protein>
    <submittedName>
        <fullName evidence="3">Uncharacterized protein</fullName>
    </submittedName>
</protein>
<dbReference type="EMBL" id="CP065938">
    <property type="protein sequence ID" value="UWX05193.1"/>
    <property type="molecule type" value="Genomic_DNA"/>
</dbReference>
<evidence type="ECO:0000313" key="4">
    <source>
        <dbReference type="Proteomes" id="UP001058120"/>
    </source>
</evidence>
<reference evidence="3" key="1">
    <citation type="submission" date="2020-12" db="EMBL/GenBank/DDBJ databases">
        <title>Taurinivorans muris gen. nov., sp. nov., fundamental and realized metabolic niche of a ubiquitous sulfidogenic bacterium in the murine intestine.</title>
        <authorList>
            <person name="Ye H."/>
            <person name="Hanson B.T."/>
            <person name="Loy A."/>
        </authorList>
    </citation>
    <scope>NUCLEOTIDE SEQUENCE</scope>
    <source>
        <strain evidence="3">LT0009</strain>
    </source>
</reference>
<name>A0ABY5XZ66_9BACT</name>
<feature type="transmembrane region" description="Helical" evidence="2">
    <location>
        <begin position="6"/>
        <end position="25"/>
    </location>
</feature>
<gene>
    <name evidence="3" type="ORF">JBF11_06925</name>
</gene>
<keyword evidence="4" id="KW-1185">Reference proteome</keyword>
<evidence type="ECO:0000256" key="1">
    <source>
        <dbReference type="SAM" id="MobiDB-lite"/>
    </source>
</evidence>
<dbReference type="Proteomes" id="UP001058120">
    <property type="component" value="Chromosome"/>
</dbReference>
<keyword evidence="2" id="KW-0812">Transmembrane</keyword>
<keyword evidence="2" id="KW-1133">Transmembrane helix</keyword>
<keyword evidence="2" id="KW-0472">Membrane</keyword>
<accession>A0ABY5XZ66</accession>
<evidence type="ECO:0000313" key="3">
    <source>
        <dbReference type="EMBL" id="UWX05193.1"/>
    </source>
</evidence>
<organism evidence="3 4">
    <name type="scientific">Taurinivorans muris</name>
    <dbReference type="NCBI Taxonomy" id="2787751"/>
    <lineage>
        <taxon>Bacteria</taxon>
        <taxon>Pseudomonadati</taxon>
        <taxon>Thermodesulfobacteriota</taxon>
        <taxon>Desulfovibrionia</taxon>
        <taxon>Desulfovibrionales</taxon>
        <taxon>Desulfovibrionaceae</taxon>
        <taxon>Taurinivorans</taxon>
    </lineage>
</organism>
<proteinExistence type="predicted"/>
<feature type="region of interest" description="Disordered" evidence="1">
    <location>
        <begin position="150"/>
        <end position="169"/>
    </location>
</feature>
<sequence length="169" mass="18910">MKKSTLFTFMIGLIILVGLGSFIAGKNNAGAEKSMPEPARAAEDIGYTEYAGIYMLKELLPYAAYKENVLPHAQKLFARKKITRKDFSEFQENVDKSLSSKGYSVKEALIAHAKEESFSDSFQRNIEKFNEDAEKMGQGMKQGIESFMKGLMDENSDNKSKTQPKGTEL</sequence>
<evidence type="ECO:0000256" key="2">
    <source>
        <dbReference type="SAM" id="Phobius"/>
    </source>
</evidence>